<evidence type="ECO:0000256" key="4">
    <source>
        <dbReference type="ARBA" id="ARBA00022679"/>
    </source>
</evidence>
<evidence type="ECO:0000313" key="12">
    <source>
        <dbReference type="EMBL" id="MBD8048397.1"/>
    </source>
</evidence>
<evidence type="ECO:0000256" key="8">
    <source>
        <dbReference type="ARBA" id="ARBA00023052"/>
    </source>
</evidence>
<dbReference type="PROSITE" id="PS00801">
    <property type="entry name" value="TRANSKETOLASE_1"/>
    <property type="match status" value="1"/>
</dbReference>
<feature type="binding site" evidence="10">
    <location>
        <position position="74"/>
    </location>
    <ligand>
        <name>thiamine diphosphate</name>
        <dbReference type="ChEBI" id="CHEBI:58937"/>
    </ligand>
</feature>
<feature type="binding site" evidence="10">
    <location>
        <begin position="147"/>
        <end position="148"/>
    </location>
    <ligand>
        <name>thiamine diphosphate</name>
        <dbReference type="ChEBI" id="CHEBI:58937"/>
    </ligand>
</feature>
<feature type="binding site" evidence="10">
    <location>
        <position position="175"/>
    </location>
    <ligand>
        <name>thiamine diphosphate</name>
        <dbReference type="ChEBI" id="CHEBI:58937"/>
    </ligand>
</feature>
<evidence type="ECO:0000256" key="9">
    <source>
        <dbReference type="ARBA" id="ARBA00023229"/>
    </source>
</evidence>
<dbReference type="Gene3D" id="3.40.50.970">
    <property type="match status" value="2"/>
</dbReference>
<dbReference type="RefSeq" id="WP_191741348.1">
    <property type="nucleotide sequence ID" value="NZ_JACSQB010000135.1"/>
</dbReference>
<keyword evidence="6 10" id="KW-0460">Magnesium</keyword>
<dbReference type="CDD" id="cd02007">
    <property type="entry name" value="TPP_DXS"/>
    <property type="match status" value="1"/>
</dbReference>
<dbReference type="Proteomes" id="UP000627166">
    <property type="component" value="Unassembled WGS sequence"/>
</dbReference>
<dbReference type="CDD" id="cd07033">
    <property type="entry name" value="TPP_PYR_DXS_TK_like"/>
    <property type="match status" value="1"/>
</dbReference>
<proteinExistence type="inferred from homology"/>
<keyword evidence="5 10" id="KW-0479">Metal-binding</keyword>
<dbReference type="SUPFAM" id="SSF52922">
    <property type="entry name" value="TK C-terminal domain-like"/>
    <property type="match status" value="1"/>
</dbReference>
<dbReference type="PANTHER" id="PTHR43322">
    <property type="entry name" value="1-D-DEOXYXYLULOSE 5-PHOSPHATE SYNTHASE-RELATED"/>
    <property type="match status" value="1"/>
</dbReference>
<dbReference type="NCBIfam" id="NF003933">
    <property type="entry name" value="PRK05444.2-2"/>
    <property type="match status" value="1"/>
</dbReference>
<gene>
    <name evidence="10" type="primary">dxs</name>
    <name evidence="12" type="ORF">H9637_15360</name>
</gene>
<dbReference type="NCBIfam" id="TIGR00204">
    <property type="entry name" value="dxs"/>
    <property type="match status" value="1"/>
</dbReference>
<dbReference type="EMBL" id="JACSQB010000135">
    <property type="protein sequence ID" value="MBD8048397.1"/>
    <property type="molecule type" value="Genomic_DNA"/>
</dbReference>
<keyword evidence="7 10" id="KW-0784">Thiamine biosynthesis</keyword>
<dbReference type="InterPro" id="IPR005477">
    <property type="entry name" value="Dxylulose-5-P_synthase"/>
</dbReference>
<keyword evidence="13" id="KW-1185">Reference proteome</keyword>
<evidence type="ECO:0000313" key="13">
    <source>
        <dbReference type="Proteomes" id="UP000627166"/>
    </source>
</evidence>
<accession>A0ABR8YVT2</accession>
<dbReference type="InterPro" id="IPR029061">
    <property type="entry name" value="THDP-binding"/>
</dbReference>
<evidence type="ECO:0000256" key="5">
    <source>
        <dbReference type="ARBA" id="ARBA00022723"/>
    </source>
</evidence>
<dbReference type="Pfam" id="PF02779">
    <property type="entry name" value="Transket_pyr"/>
    <property type="match status" value="1"/>
</dbReference>
<dbReference type="EC" id="2.2.1.7" evidence="10"/>
<evidence type="ECO:0000259" key="11">
    <source>
        <dbReference type="SMART" id="SM00861"/>
    </source>
</evidence>
<feature type="binding site" evidence="10">
    <location>
        <position position="366"/>
    </location>
    <ligand>
        <name>thiamine diphosphate</name>
        <dbReference type="ChEBI" id="CHEBI:58937"/>
    </ligand>
</feature>
<comment type="similarity">
    <text evidence="2 10">Belongs to the transketolase family. DXPS subfamily.</text>
</comment>
<dbReference type="Pfam" id="PF13292">
    <property type="entry name" value="DXP_synthase_N"/>
    <property type="match status" value="1"/>
</dbReference>
<comment type="pathway">
    <text evidence="1 10">Metabolic intermediate biosynthesis; 1-deoxy-D-xylulose 5-phosphate biosynthesis; 1-deoxy-D-xylulose 5-phosphate from D-glyceraldehyde 3-phosphate and pyruvate: step 1/1.</text>
</comment>
<comment type="cofactor">
    <cofactor evidence="10">
        <name>Mg(2+)</name>
        <dbReference type="ChEBI" id="CHEBI:18420"/>
    </cofactor>
    <text evidence="10">Binds 1 Mg(2+) ion per subunit.</text>
</comment>
<comment type="subunit">
    <text evidence="3 10">Homodimer.</text>
</comment>
<dbReference type="PANTHER" id="PTHR43322:SF5">
    <property type="entry name" value="1-DEOXY-D-XYLULOSE-5-PHOSPHATE SYNTHASE, CHLOROPLASTIC"/>
    <property type="match status" value="1"/>
</dbReference>
<name>A0ABR8YVT2_9CLOT</name>
<evidence type="ECO:0000256" key="1">
    <source>
        <dbReference type="ARBA" id="ARBA00004980"/>
    </source>
</evidence>
<dbReference type="InterPro" id="IPR009014">
    <property type="entry name" value="Transketo_C/PFOR_II"/>
</dbReference>
<dbReference type="InterPro" id="IPR020826">
    <property type="entry name" value="Transketolase_BS"/>
</dbReference>
<sequence>MTKYLHSYSDFSNIRNMNIQELNEFAQEIRQFLIESVSKTGGHLASNLGVVELTISLFNVFDFNKDKIIWDVGHQSYVYKILTGRKDKFDNLRNYGGISGFPKREESKYDFFETGHSSTSISAAIGMARARDLNGEHNDIIAVIGDGALTGGMALEALNDVGDKKTKLIIILNDNQMSISKNVGGVSSYLSQIRMDSFYNKMKNDVTTTLEKIPTVGKGMVNSIHKIKDGIKQILVPGMLFEDMGIKYIGPIDGHNIKEVSKVLKMARNIDGPVVIHTITTKGKGYSYAEKYPNKFHGVGPFNCNNGKMSSSKCKNYSSAFGEELINIAKEKKDVVAITAAMPEGTGLEEFAKTFPKRFFDVGIAEQHAVTMAAGMASSGLKPVFAVYSTFLQRAYDQILHDVALQKLPVVFAIDRAGIVGQDGETHQGIFDLSYLSHIPNMTIMSPKCVDELKFMLDFALNQNYPIAIRYPRGGDNENIHLSPVRNFKKGKWEVLQEIKGKIAMVATGKMVQNAVLVREKLLQNNIESTVINACFIKPLDKNLIKELVNQEYTIVTIEDNLISGGLGSNVLQYVNTLSKDTKVVNLGFNDNFVTHGSVDILYKIHDLDAEGIYNTIINLL</sequence>
<organism evidence="12 13">
    <name type="scientific">Clostridium faecium</name>
    <dbReference type="NCBI Taxonomy" id="2762223"/>
    <lineage>
        <taxon>Bacteria</taxon>
        <taxon>Bacillati</taxon>
        <taxon>Bacillota</taxon>
        <taxon>Clostridia</taxon>
        <taxon>Eubacteriales</taxon>
        <taxon>Clostridiaceae</taxon>
        <taxon>Clostridium</taxon>
    </lineage>
</organism>
<dbReference type="GO" id="GO:0008661">
    <property type="term" value="F:1-deoxy-D-xylulose-5-phosphate synthase activity"/>
    <property type="evidence" value="ECO:0007669"/>
    <property type="project" value="UniProtKB-EC"/>
</dbReference>
<keyword evidence="4 10" id="KW-0808">Transferase</keyword>
<comment type="cofactor">
    <cofactor evidence="10">
        <name>thiamine diphosphate</name>
        <dbReference type="ChEBI" id="CHEBI:58937"/>
    </cofactor>
    <text evidence="10">Binds 1 thiamine pyrophosphate per subunit.</text>
</comment>
<dbReference type="InterPro" id="IPR005475">
    <property type="entry name" value="Transketolase-like_Pyr-bd"/>
</dbReference>
<evidence type="ECO:0000256" key="6">
    <source>
        <dbReference type="ARBA" id="ARBA00022842"/>
    </source>
</evidence>
<feature type="domain" description="Transketolase-like pyrimidine-binding" evidence="11">
    <location>
        <begin position="315"/>
        <end position="478"/>
    </location>
</feature>
<reference evidence="12 13" key="1">
    <citation type="submission" date="2020-08" db="EMBL/GenBank/DDBJ databases">
        <title>A Genomic Blueprint of the Chicken Gut Microbiome.</title>
        <authorList>
            <person name="Gilroy R."/>
            <person name="Ravi A."/>
            <person name="Getino M."/>
            <person name="Pursley I."/>
            <person name="Horton D.L."/>
            <person name="Alikhan N.-F."/>
            <person name="Baker D."/>
            <person name="Gharbi K."/>
            <person name="Hall N."/>
            <person name="Watson M."/>
            <person name="Adriaenssens E.M."/>
            <person name="Foster-Nyarko E."/>
            <person name="Jarju S."/>
            <person name="Secka A."/>
            <person name="Antonio M."/>
            <person name="Oren A."/>
            <person name="Chaudhuri R."/>
            <person name="La Ragione R.M."/>
            <person name="Hildebrand F."/>
            <person name="Pallen M.J."/>
        </authorList>
    </citation>
    <scope>NUCLEOTIDE SEQUENCE [LARGE SCALE GENOMIC DNA]</scope>
    <source>
        <strain evidence="12 13">N37</strain>
    </source>
</reference>
<comment type="catalytic activity">
    <reaction evidence="10">
        <text>D-glyceraldehyde 3-phosphate + pyruvate + H(+) = 1-deoxy-D-xylulose 5-phosphate + CO2</text>
        <dbReference type="Rhea" id="RHEA:12605"/>
        <dbReference type="ChEBI" id="CHEBI:15361"/>
        <dbReference type="ChEBI" id="CHEBI:15378"/>
        <dbReference type="ChEBI" id="CHEBI:16526"/>
        <dbReference type="ChEBI" id="CHEBI:57792"/>
        <dbReference type="ChEBI" id="CHEBI:59776"/>
        <dbReference type="EC" id="2.2.1.7"/>
    </reaction>
</comment>
<feature type="binding site" evidence="10">
    <location>
        <position position="175"/>
    </location>
    <ligand>
        <name>Mg(2+)</name>
        <dbReference type="ChEBI" id="CHEBI:18420"/>
    </ligand>
</feature>
<dbReference type="InterPro" id="IPR033248">
    <property type="entry name" value="Transketolase_C"/>
</dbReference>
<dbReference type="Gene3D" id="3.40.50.920">
    <property type="match status" value="1"/>
</dbReference>
<evidence type="ECO:0000256" key="7">
    <source>
        <dbReference type="ARBA" id="ARBA00022977"/>
    </source>
</evidence>
<keyword evidence="9 10" id="KW-0414">Isoprene biosynthesis</keyword>
<dbReference type="SUPFAM" id="SSF52518">
    <property type="entry name" value="Thiamin diphosphate-binding fold (THDP-binding)"/>
    <property type="match status" value="2"/>
</dbReference>
<evidence type="ECO:0000256" key="10">
    <source>
        <dbReference type="HAMAP-Rule" id="MF_00315"/>
    </source>
</evidence>
<comment type="caution">
    <text evidence="12">The sequence shown here is derived from an EMBL/GenBank/DDBJ whole genome shotgun (WGS) entry which is preliminary data.</text>
</comment>
<evidence type="ECO:0000256" key="3">
    <source>
        <dbReference type="ARBA" id="ARBA00011738"/>
    </source>
</evidence>
<evidence type="ECO:0000256" key="2">
    <source>
        <dbReference type="ARBA" id="ARBA00011081"/>
    </source>
</evidence>
<dbReference type="PROSITE" id="PS00802">
    <property type="entry name" value="TRANSKETOLASE_2"/>
    <property type="match status" value="1"/>
</dbReference>
<comment type="function">
    <text evidence="10">Catalyzes the acyloin condensation reaction between C atoms 2 and 3 of pyruvate and glyceraldehyde 3-phosphate to yield 1-deoxy-D-xylulose-5-phosphate (DXP).</text>
</comment>
<dbReference type="Pfam" id="PF02780">
    <property type="entry name" value="Transketolase_C"/>
    <property type="match status" value="1"/>
</dbReference>
<feature type="binding site" evidence="10">
    <location>
        <position position="146"/>
    </location>
    <ligand>
        <name>Mg(2+)</name>
        <dbReference type="ChEBI" id="CHEBI:18420"/>
    </ligand>
</feature>
<feature type="binding site" evidence="10">
    <location>
        <position position="286"/>
    </location>
    <ligand>
        <name>thiamine diphosphate</name>
        <dbReference type="ChEBI" id="CHEBI:58937"/>
    </ligand>
</feature>
<dbReference type="SMART" id="SM00861">
    <property type="entry name" value="Transket_pyr"/>
    <property type="match status" value="1"/>
</dbReference>
<protein>
    <recommendedName>
        <fullName evidence="10">1-deoxy-D-xylulose-5-phosphate synthase</fullName>
        <ecNumber evidence="10">2.2.1.7</ecNumber>
    </recommendedName>
    <alternativeName>
        <fullName evidence="10">1-deoxyxylulose-5-phosphate synthase</fullName>
        <shortName evidence="10">DXP synthase</shortName>
        <shortName evidence="10">DXPS</shortName>
    </alternativeName>
</protein>
<keyword evidence="8 10" id="KW-0786">Thiamine pyrophosphate</keyword>
<dbReference type="InterPro" id="IPR049557">
    <property type="entry name" value="Transketolase_CS"/>
</dbReference>
<dbReference type="HAMAP" id="MF_00315">
    <property type="entry name" value="DXP_synth"/>
    <property type="match status" value="1"/>
</dbReference>
<feature type="binding site" evidence="10">
    <location>
        <begin position="115"/>
        <end position="117"/>
    </location>
    <ligand>
        <name>thiamine diphosphate</name>
        <dbReference type="ChEBI" id="CHEBI:58937"/>
    </ligand>
</feature>